<comment type="caution">
    <text evidence="5">The sequence shown here is derived from an EMBL/GenBank/DDBJ whole genome shotgun (WGS) entry which is preliminary data.</text>
</comment>
<organism evidence="5 6">
    <name type="scientific">Merismopedia glauca CCAP 1448/3</name>
    <dbReference type="NCBI Taxonomy" id="1296344"/>
    <lineage>
        <taxon>Bacteria</taxon>
        <taxon>Bacillati</taxon>
        <taxon>Cyanobacteriota</taxon>
        <taxon>Cyanophyceae</taxon>
        <taxon>Synechococcales</taxon>
        <taxon>Merismopediaceae</taxon>
        <taxon>Merismopedia</taxon>
    </lineage>
</organism>
<evidence type="ECO:0000256" key="2">
    <source>
        <dbReference type="ARBA" id="ARBA00008749"/>
    </source>
</evidence>
<dbReference type="EMBL" id="PVWJ01000014">
    <property type="protein sequence ID" value="PSB04314.1"/>
    <property type="molecule type" value="Genomic_DNA"/>
</dbReference>
<protein>
    <submittedName>
        <fullName evidence="5">Beta-carotene ketolase</fullName>
    </submittedName>
</protein>
<dbReference type="InterPro" id="IPR005804">
    <property type="entry name" value="FA_desaturase_dom"/>
</dbReference>
<dbReference type="Pfam" id="PF00487">
    <property type="entry name" value="FA_desaturase"/>
    <property type="match status" value="1"/>
</dbReference>
<evidence type="ECO:0000259" key="4">
    <source>
        <dbReference type="Pfam" id="PF00487"/>
    </source>
</evidence>
<dbReference type="RefSeq" id="WP_106287437.1">
    <property type="nucleotide sequence ID" value="NZ_CAWNTC010000196.1"/>
</dbReference>
<dbReference type="GO" id="GO:0006629">
    <property type="term" value="P:lipid metabolic process"/>
    <property type="evidence" value="ECO:0007669"/>
    <property type="project" value="InterPro"/>
</dbReference>
<reference evidence="5 6" key="2">
    <citation type="submission" date="2018-03" db="EMBL/GenBank/DDBJ databases">
        <title>The ancient ancestry and fast evolution of plastids.</title>
        <authorList>
            <person name="Moore K.R."/>
            <person name="Magnabosco C."/>
            <person name="Momper L."/>
            <person name="Gold D.A."/>
            <person name="Bosak T."/>
            <person name="Fournier G.P."/>
        </authorList>
    </citation>
    <scope>NUCLEOTIDE SEQUENCE [LARGE SCALE GENOMIC DNA]</scope>
    <source>
        <strain evidence="5 6">CCAP 1448/3</strain>
    </source>
</reference>
<comment type="cofactor">
    <cofactor evidence="1">
        <name>Fe(2+)</name>
        <dbReference type="ChEBI" id="CHEBI:29033"/>
    </cofactor>
</comment>
<proteinExistence type="inferred from homology"/>
<evidence type="ECO:0000256" key="1">
    <source>
        <dbReference type="ARBA" id="ARBA00001954"/>
    </source>
</evidence>
<keyword evidence="3" id="KW-0472">Membrane</keyword>
<feature type="transmembrane region" description="Helical" evidence="3">
    <location>
        <begin position="148"/>
        <end position="168"/>
    </location>
</feature>
<feature type="domain" description="Fatty acid desaturase" evidence="4">
    <location>
        <begin position="48"/>
        <end position="251"/>
    </location>
</feature>
<feature type="transmembrane region" description="Helical" evidence="3">
    <location>
        <begin position="174"/>
        <end position="195"/>
    </location>
</feature>
<dbReference type="OrthoDB" id="9792534at2"/>
<name>A0A2T1C7W0_9CYAN</name>
<feature type="transmembrane region" description="Helical" evidence="3">
    <location>
        <begin position="21"/>
        <end position="43"/>
    </location>
</feature>
<gene>
    <name evidence="5" type="ORF">C7B64_04400</name>
</gene>
<dbReference type="Proteomes" id="UP000238762">
    <property type="component" value="Unassembled WGS sequence"/>
</dbReference>
<keyword evidence="3" id="KW-1133">Transmembrane helix</keyword>
<dbReference type="AlphaFoldDB" id="A0A2T1C7W0"/>
<keyword evidence="3" id="KW-0812">Transmembrane</keyword>
<evidence type="ECO:0000256" key="3">
    <source>
        <dbReference type="SAM" id="Phobius"/>
    </source>
</evidence>
<evidence type="ECO:0000313" key="5">
    <source>
        <dbReference type="EMBL" id="PSB04314.1"/>
    </source>
</evidence>
<feature type="transmembrane region" description="Helical" evidence="3">
    <location>
        <begin position="49"/>
        <end position="69"/>
    </location>
</feature>
<evidence type="ECO:0000313" key="6">
    <source>
        <dbReference type="Proteomes" id="UP000238762"/>
    </source>
</evidence>
<accession>A0A2T1C7W0</accession>
<reference evidence="5 6" key="1">
    <citation type="submission" date="2018-02" db="EMBL/GenBank/DDBJ databases">
        <authorList>
            <person name="Cohen D.B."/>
            <person name="Kent A.D."/>
        </authorList>
    </citation>
    <scope>NUCLEOTIDE SEQUENCE [LARGE SCALE GENOMIC DNA]</scope>
    <source>
        <strain evidence="5 6">CCAP 1448/3</strain>
    </source>
</reference>
<sequence length="257" mass="30281">MAECLTHLESKILVGDSSIGLSIAIAIVFFWVSSLVLLLPLLLSETSLFWVFWAVMGRSFLHTGLFVIAHDAIHLSLIPQHRSVNDAIGRLAIWLYAFFPYEECRSKHWKHHRYPAQIGDPDFHNGTNNYPIFWYFKFMREYLPLRQLVVFLTNWGLIFGALNQIFAINLANFLLFWIVPLFLSSLQLFVFGTYLPHRGNRSSSTNVHHAQSSQYPVFWSFLTCYHFGYHWEHHEYPQTPWYRLPAIRYFHRNRAIS</sequence>
<comment type="similarity">
    <text evidence="2">Belongs to the fatty acid desaturase type 2 family.</text>
</comment>
<keyword evidence="6" id="KW-1185">Reference proteome</keyword>